<accession>A0ABV0UFZ8</accession>
<comment type="caution">
    <text evidence="2">The sequence shown here is derived from an EMBL/GenBank/DDBJ whole genome shotgun (WGS) entry which is preliminary data.</text>
</comment>
<proteinExistence type="predicted"/>
<evidence type="ECO:0000313" key="3">
    <source>
        <dbReference type="Proteomes" id="UP001482620"/>
    </source>
</evidence>
<reference evidence="2 3" key="1">
    <citation type="submission" date="2021-06" db="EMBL/GenBank/DDBJ databases">
        <authorList>
            <person name="Palmer J.M."/>
        </authorList>
    </citation>
    <scope>NUCLEOTIDE SEQUENCE [LARGE SCALE GENOMIC DNA]</scope>
    <source>
        <strain evidence="3">if_2019</strain>
        <tissue evidence="2">Muscle</tissue>
    </source>
</reference>
<dbReference type="EMBL" id="JAHRIQ010070125">
    <property type="protein sequence ID" value="MEQ2243641.1"/>
    <property type="molecule type" value="Genomic_DNA"/>
</dbReference>
<keyword evidence="3" id="KW-1185">Reference proteome</keyword>
<sequence>MHNLSDWISGTVMGGCVGRSRMDGQGSARGSTRSKKRGEGFKQEKVVAFLRNWGSVTTARRAPNLSRLFEMN</sequence>
<feature type="region of interest" description="Disordered" evidence="1">
    <location>
        <begin position="1"/>
        <end position="40"/>
    </location>
</feature>
<organism evidence="2 3">
    <name type="scientific">Ilyodon furcidens</name>
    <name type="common">goldbreast splitfin</name>
    <dbReference type="NCBI Taxonomy" id="33524"/>
    <lineage>
        <taxon>Eukaryota</taxon>
        <taxon>Metazoa</taxon>
        <taxon>Chordata</taxon>
        <taxon>Craniata</taxon>
        <taxon>Vertebrata</taxon>
        <taxon>Euteleostomi</taxon>
        <taxon>Actinopterygii</taxon>
        <taxon>Neopterygii</taxon>
        <taxon>Teleostei</taxon>
        <taxon>Neoteleostei</taxon>
        <taxon>Acanthomorphata</taxon>
        <taxon>Ovalentaria</taxon>
        <taxon>Atherinomorphae</taxon>
        <taxon>Cyprinodontiformes</taxon>
        <taxon>Goodeidae</taxon>
        <taxon>Ilyodon</taxon>
    </lineage>
</organism>
<name>A0ABV0UFZ8_9TELE</name>
<evidence type="ECO:0000256" key="1">
    <source>
        <dbReference type="SAM" id="MobiDB-lite"/>
    </source>
</evidence>
<protein>
    <submittedName>
        <fullName evidence="2">Uncharacterized protein</fullName>
    </submittedName>
</protein>
<dbReference type="Proteomes" id="UP001482620">
    <property type="component" value="Unassembled WGS sequence"/>
</dbReference>
<evidence type="ECO:0000313" key="2">
    <source>
        <dbReference type="EMBL" id="MEQ2243641.1"/>
    </source>
</evidence>
<gene>
    <name evidence="2" type="ORF">ILYODFUR_008931</name>
</gene>